<evidence type="ECO:0000313" key="5">
    <source>
        <dbReference type="EMBL" id="GFY54616.1"/>
    </source>
</evidence>
<keyword evidence="4" id="KW-0503">Monooxygenase</keyword>
<dbReference type="PRINTS" id="PR00463">
    <property type="entry name" value="EP450I"/>
</dbReference>
<dbReference type="GO" id="GO:0006082">
    <property type="term" value="P:organic acid metabolic process"/>
    <property type="evidence" value="ECO:0007669"/>
    <property type="project" value="TreeGrafter"/>
</dbReference>
<comment type="similarity">
    <text evidence="1">Belongs to the cytochrome P450 family.</text>
</comment>
<evidence type="ECO:0000256" key="4">
    <source>
        <dbReference type="ARBA" id="ARBA00023033"/>
    </source>
</evidence>
<dbReference type="Pfam" id="PF00067">
    <property type="entry name" value="p450"/>
    <property type="match status" value="1"/>
</dbReference>
<accession>A0A8X7C2K9</accession>
<comment type="caution">
    <text evidence="5">The sequence shown here is derived from an EMBL/GenBank/DDBJ whole genome shotgun (WGS) entry which is preliminary data.</text>
</comment>
<name>A0A8X7C2K9_9ARAC</name>
<sequence>MPLDERLRANAFNIFFEGTESTSLQITSLLLELSKHPEVQKAAQDEIDAVIGRERLPSWLDKQNLPYVDATLQLFRLAMVFRASTMYSNFGVIYL</sequence>
<keyword evidence="6" id="KW-1185">Reference proteome</keyword>
<keyword evidence="4" id="KW-0560">Oxidoreductase</keyword>
<dbReference type="Proteomes" id="UP000886998">
    <property type="component" value="Unassembled WGS sequence"/>
</dbReference>
<dbReference type="GO" id="GO:0006805">
    <property type="term" value="P:xenobiotic metabolic process"/>
    <property type="evidence" value="ECO:0007669"/>
    <property type="project" value="TreeGrafter"/>
</dbReference>
<dbReference type="Gene3D" id="1.10.630.10">
    <property type="entry name" value="Cytochrome P450"/>
    <property type="match status" value="1"/>
</dbReference>
<evidence type="ECO:0000256" key="1">
    <source>
        <dbReference type="ARBA" id="ARBA00010617"/>
    </source>
</evidence>
<protein>
    <submittedName>
        <fullName evidence="5">Cytochrome P450 2U1</fullName>
    </submittedName>
</protein>
<evidence type="ECO:0000256" key="2">
    <source>
        <dbReference type="ARBA" id="ARBA00022723"/>
    </source>
</evidence>
<dbReference type="InterPro" id="IPR002401">
    <property type="entry name" value="Cyt_P450_E_grp-I"/>
</dbReference>
<organism evidence="5 6">
    <name type="scientific">Trichonephila inaurata madagascariensis</name>
    <dbReference type="NCBI Taxonomy" id="2747483"/>
    <lineage>
        <taxon>Eukaryota</taxon>
        <taxon>Metazoa</taxon>
        <taxon>Ecdysozoa</taxon>
        <taxon>Arthropoda</taxon>
        <taxon>Chelicerata</taxon>
        <taxon>Arachnida</taxon>
        <taxon>Araneae</taxon>
        <taxon>Araneomorphae</taxon>
        <taxon>Entelegynae</taxon>
        <taxon>Araneoidea</taxon>
        <taxon>Nephilidae</taxon>
        <taxon>Trichonephila</taxon>
        <taxon>Trichonephila inaurata</taxon>
    </lineage>
</organism>
<dbReference type="PANTHER" id="PTHR24300:SF397">
    <property type="entry name" value="CYTOCHROME P450 2U1"/>
    <property type="match status" value="1"/>
</dbReference>
<dbReference type="InterPro" id="IPR001128">
    <property type="entry name" value="Cyt_P450"/>
</dbReference>
<dbReference type="OrthoDB" id="6427728at2759"/>
<gene>
    <name evidence="5" type="primary">Cyp2u1_8</name>
    <name evidence="5" type="ORF">TNIN_254171</name>
</gene>
<dbReference type="InterPro" id="IPR036396">
    <property type="entry name" value="Cyt_P450_sf"/>
</dbReference>
<proteinExistence type="inferred from homology"/>
<dbReference type="GO" id="GO:0016712">
    <property type="term" value="F:oxidoreductase activity, acting on paired donors, with incorporation or reduction of molecular oxygen, reduced flavin or flavoprotein as one donor, and incorporation of one atom of oxygen"/>
    <property type="evidence" value="ECO:0007669"/>
    <property type="project" value="TreeGrafter"/>
</dbReference>
<evidence type="ECO:0000313" key="6">
    <source>
        <dbReference type="Proteomes" id="UP000886998"/>
    </source>
</evidence>
<dbReference type="GO" id="GO:0008395">
    <property type="term" value="F:steroid hydroxylase activity"/>
    <property type="evidence" value="ECO:0007669"/>
    <property type="project" value="TreeGrafter"/>
</dbReference>
<dbReference type="GO" id="GO:0005737">
    <property type="term" value="C:cytoplasm"/>
    <property type="evidence" value="ECO:0007669"/>
    <property type="project" value="TreeGrafter"/>
</dbReference>
<dbReference type="PANTHER" id="PTHR24300">
    <property type="entry name" value="CYTOCHROME P450 508A4-RELATED"/>
    <property type="match status" value="1"/>
</dbReference>
<dbReference type="AlphaFoldDB" id="A0A8X7C2K9"/>
<dbReference type="InterPro" id="IPR050182">
    <property type="entry name" value="Cytochrome_P450_fam2"/>
</dbReference>
<dbReference type="EMBL" id="BMAV01009962">
    <property type="protein sequence ID" value="GFY54616.1"/>
    <property type="molecule type" value="Genomic_DNA"/>
</dbReference>
<keyword evidence="3" id="KW-0408">Iron</keyword>
<dbReference type="GO" id="GO:0005506">
    <property type="term" value="F:iron ion binding"/>
    <property type="evidence" value="ECO:0007669"/>
    <property type="project" value="InterPro"/>
</dbReference>
<dbReference type="GO" id="GO:0020037">
    <property type="term" value="F:heme binding"/>
    <property type="evidence" value="ECO:0007669"/>
    <property type="project" value="InterPro"/>
</dbReference>
<keyword evidence="2" id="KW-0479">Metal-binding</keyword>
<dbReference type="SUPFAM" id="SSF48264">
    <property type="entry name" value="Cytochrome P450"/>
    <property type="match status" value="1"/>
</dbReference>
<evidence type="ECO:0000256" key="3">
    <source>
        <dbReference type="ARBA" id="ARBA00023004"/>
    </source>
</evidence>
<reference evidence="5" key="1">
    <citation type="submission" date="2020-08" db="EMBL/GenBank/DDBJ databases">
        <title>Multicomponent nature underlies the extraordinary mechanical properties of spider dragline silk.</title>
        <authorList>
            <person name="Kono N."/>
            <person name="Nakamura H."/>
            <person name="Mori M."/>
            <person name="Yoshida Y."/>
            <person name="Ohtoshi R."/>
            <person name="Malay A.D."/>
            <person name="Moran D.A.P."/>
            <person name="Tomita M."/>
            <person name="Numata K."/>
            <person name="Arakawa K."/>
        </authorList>
    </citation>
    <scope>NUCLEOTIDE SEQUENCE</scope>
</reference>